<dbReference type="InParanoid" id="A0A6P9A4K5"/>
<gene>
    <name evidence="5" type="primary">LOC117652227</name>
</gene>
<dbReference type="Pfam" id="PF00167">
    <property type="entry name" value="FGF"/>
    <property type="match status" value="1"/>
</dbReference>
<evidence type="ECO:0000256" key="3">
    <source>
        <dbReference type="SAM" id="MobiDB-lite"/>
    </source>
</evidence>
<dbReference type="SUPFAM" id="SSF50353">
    <property type="entry name" value="Cytokine"/>
    <property type="match status" value="1"/>
</dbReference>
<feature type="compositionally biased region" description="Acidic residues" evidence="3">
    <location>
        <begin position="10"/>
        <end position="36"/>
    </location>
</feature>
<keyword evidence="4" id="KW-1185">Reference proteome</keyword>
<evidence type="ECO:0000313" key="5">
    <source>
        <dbReference type="RefSeq" id="XP_034252858.1"/>
    </source>
</evidence>
<dbReference type="GeneID" id="117652227"/>
<accession>A0A6P9A4K5</accession>
<dbReference type="PRINTS" id="PR00262">
    <property type="entry name" value="IL1HBGF"/>
</dbReference>
<dbReference type="OrthoDB" id="5987799at2759"/>
<dbReference type="AlphaFoldDB" id="A0A6P9A4K5"/>
<dbReference type="KEGG" id="tpal:117652227"/>
<reference evidence="5" key="1">
    <citation type="submission" date="2025-08" db="UniProtKB">
        <authorList>
            <consortium name="RefSeq"/>
        </authorList>
    </citation>
    <scope>IDENTIFICATION</scope>
    <source>
        <tissue evidence="5">Total insect</tissue>
    </source>
</reference>
<dbReference type="PRINTS" id="PR00263">
    <property type="entry name" value="HBGFFGF"/>
</dbReference>
<organism evidence="5">
    <name type="scientific">Thrips palmi</name>
    <name type="common">Melon thrips</name>
    <dbReference type="NCBI Taxonomy" id="161013"/>
    <lineage>
        <taxon>Eukaryota</taxon>
        <taxon>Metazoa</taxon>
        <taxon>Ecdysozoa</taxon>
        <taxon>Arthropoda</taxon>
        <taxon>Hexapoda</taxon>
        <taxon>Insecta</taxon>
        <taxon>Pterygota</taxon>
        <taxon>Neoptera</taxon>
        <taxon>Paraneoptera</taxon>
        <taxon>Thysanoptera</taxon>
        <taxon>Terebrantia</taxon>
        <taxon>Thripoidea</taxon>
        <taxon>Thripidae</taxon>
        <taxon>Thrips</taxon>
    </lineage>
</organism>
<name>A0A6P9A4K5_THRPL</name>
<comment type="similarity">
    <text evidence="1 2">Belongs to the heparin-binding growth factors family.</text>
</comment>
<dbReference type="InterPro" id="IPR008996">
    <property type="entry name" value="IL1/FGF"/>
</dbReference>
<dbReference type="RefSeq" id="XP_034252858.1">
    <property type="nucleotide sequence ID" value="XM_034396967.1"/>
</dbReference>
<dbReference type="Proteomes" id="UP000515158">
    <property type="component" value="Unplaced"/>
</dbReference>
<evidence type="ECO:0000313" key="4">
    <source>
        <dbReference type="Proteomes" id="UP000515158"/>
    </source>
</evidence>
<sequence>MDDADPRREEEDDQDEDDEDSDDDYDFGGGDDDVDDVGPAVDGRAAPPPPRLGPWTATPNPVYGHRMKLFCRTGFHLAIGPKGRVTGTENPNDKYAVLEFSSVTNGEVRIRGVEANLFLAMNRQGKLYGQANIRQEGTVFVEMMLGRYNTYLSRKFAHIGWYVGIKKNGKQKPGQKTAWGQKAIQFLPIRVAR</sequence>
<dbReference type="PANTHER" id="PTHR11486">
    <property type="entry name" value="FIBROBLAST GROWTH FACTOR"/>
    <property type="match status" value="1"/>
</dbReference>
<evidence type="ECO:0000256" key="1">
    <source>
        <dbReference type="ARBA" id="ARBA00007936"/>
    </source>
</evidence>
<dbReference type="InterPro" id="IPR056378">
    <property type="entry name" value="Let-756-like_FGF"/>
</dbReference>
<feature type="region of interest" description="Disordered" evidence="3">
    <location>
        <begin position="1"/>
        <end position="58"/>
    </location>
</feature>
<dbReference type="GO" id="GO:0008083">
    <property type="term" value="F:growth factor activity"/>
    <property type="evidence" value="ECO:0007669"/>
    <property type="project" value="InterPro"/>
</dbReference>
<protein>
    <recommendedName>
        <fullName evidence="2">Fibroblast growth factor</fullName>
        <shortName evidence="2">FGF</shortName>
    </recommendedName>
</protein>
<dbReference type="SMART" id="SM00442">
    <property type="entry name" value="FGF"/>
    <property type="match status" value="1"/>
</dbReference>
<evidence type="ECO:0000256" key="2">
    <source>
        <dbReference type="RuleBase" id="RU049442"/>
    </source>
</evidence>
<dbReference type="InterPro" id="IPR002209">
    <property type="entry name" value="Fibroblast_GF_fam"/>
</dbReference>
<proteinExistence type="inferred from homology"/>
<dbReference type="Gene3D" id="2.80.10.50">
    <property type="match status" value="1"/>
</dbReference>
<dbReference type="CDD" id="cd00058">
    <property type="entry name" value="beta-trefoil_FGF"/>
    <property type="match status" value="1"/>
</dbReference>